<dbReference type="EMBL" id="FONN01000013">
    <property type="protein sequence ID" value="SFF09061.1"/>
    <property type="molecule type" value="Genomic_DNA"/>
</dbReference>
<protein>
    <submittedName>
        <fullName evidence="1">Uncharacterized protein</fullName>
    </submittedName>
</protein>
<proteinExistence type="predicted"/>
<accession>A0A1I2FXC1</accession>
<organism evidence="1 2">
    <name type="scientific">Paenibacillus algorifonticola</name>
    <dbReference type="NCBI Taxonomy" id="684063"/>
    <lineage>
        <taxon>Bacteria</taxon>
        <taxon>Bacillati</taxon>
        <taxon>Bacillota</taxon>
        <taxon>Bacilli</taxon>
        <taxon>Bacillales</taxon>
        <taxon>Paenibacillaceae</taxon>
        <taxon>Paenibacillus</taxon>
    </lineage>
</organism>
<dbReference type="AlphaFoldDB" id="A0A1I2FXC1"/>
<sequence length="151" mass="17869">MILLPEFTPIDEVVESSTFEWNEEPSIVEWTLEKLNTTQMRITIKQYKDGIKELNGQELHEQVLSEICEIREFIIHLVASLDMIISKYGLVGYRENWSRGDFPIGRYLKLKHYSLHGTPLHVDVLNENEWNEYSKTNLEYELEILKNLLKD</sequence>
<dbReference type="Proteomes" id="UP000183410">
    <property type="component" value="Unassembled WGS sequence"/>
</dbReference>
<keyword evidence="2" id="KW-1185">Reference proteome</keyword>
<evidence type="ECO:0000313" key="1">
    <source>
        <dbReference type="EMBL" id="SFF09061.1"/>
    </source>
</evidence>
<evidence type="ECO:0000313" key="2">
    <source>
        <dbReference type="Proteomes" id="UP000183410"/>
    </source>
</evidence>
<reference evidence="2" key="1">
    <citation type="submission" date="2016-10" db="EMBL/GenBank/DDBJ databases">
        <authorList>
            <person name="Varghese N."/>
            <person name="Submissions S."/>
        </authorList>
    </citation>
    <scope>NUCLEOTIDE SEQUENCE [LARGE SCALE GENOMIC DNA]</scope>
    <source>
        <strain evidence="2">CGMCC 1.10223</strain>
    </source>
</reference>
<gene>
    <name evidence="1" type="ORF">SAMN04487969_113153</name>
</gene>
<name>A0A1I2FXC1_9BACL</name>